<dbReference type="GO" id="GO:0005829">
    <property type="term" value="C:cytosol"/>
    <property type="evidence" value="ECO:0007669"/>
    <property type="project" value="TreeGrafter"/>
</dbReference>
<dbReference type="PANTHER" id="PTHR43284:SF1">
    <property type="entry name" value="ASPARAGINE SYNTHETASE"/>
    <property type="match status" value="1"/>
</dbReference>
<evidence type="ECO:0000256" key="3">
    <source>
        <dbReference type="ARBA" id="ARBA00012737"/>
    </source>
</evidence>
<name>A0A157SIP4_9BORD</name>
<evidence type="ECO:0000256" key="2">
    <source>
        <dbReference type="ARBA" id="ARBA00005752"/>
    </source>
</evidence>
<dbReference type="SUPFAM" id="SSF56235">
    <property type="entry name" value="N-terminal nucleophile aminohydrolases (Ntn hydrolases)"/>
    <property type="match status" value="1"/>
</dbReference>
<evidence type="ECO:0000256" key="5">
    <source>
        <dbReference type="ARBA" id="ARBA00022840"/>
    </source>
</evidence>
<dbReference type="InterPro" id="IPR051786">
    <property type="entry name" value="ASN_synthetase/amidase"/>
</dbReference>
<dbReference type="InterPro" id="IPR033738">
    <property type="entry name" value="AsnB_N"/>
</dbReference>
<dbReference type="Gene3D" id="3.60.20.10">
    <property type="entry name" value="Glutamine Phosphoribosylpyrophosphate, subunit 1, domain 1"/>
    <property type="match status" value="1"/>
</dbReference>
<comment type="pathway">
    <text evidence="1">Amino-acid biosynthesis; L-asparagine biosynthesis; L-asparagine from L-aspartate (L-Gln route): step 1/1.</text>
</comment>
<evidence type="ECO:0000256" key="6">
    <source>
        <dbReference type="ARBA" id="ARBA00022962"/>
    </source>
</evidence>
<keyword evidence="12" id="KW-0436">Ligase</keyword>
<dbReference type="InterPro" id="IPR029055">
    <property type="entry name" value="Ntn_hydrolases_N"/>
</dbReference>
<dbReference type="InterPro" id="IPR001962">
    <property type="entry name" value="Asn_synthase"/>
</dbReference>
<evidence type="ECO:0000256" key="8">
    <source>
        <dbReference type="PIRSR" id="PIRSR001589-1"/>
    </source>
</evidence>
<dbReference type="RefSeq" id="WP_066127783.1">
    <property type="nucleotide sequence ID" value="NZ_FKIF01000006.1"/>
</dbReference>
<feature type="binding site" evidence="9">
    <location>
        <begin position="377"/>
        <end position="378"/>
    </location>
    <ligand>
        <name>ATP</name>
        <dbReference type="ChEBI" id="CHEBI:30616"/>
    </ligand>
</feature>
<keyword evidence="8" id="KW-0028">Amino-acid biosynthesis</keyword>
<dbReference type="PANTHER" id="PTHR43284">
    <property type="entry name" value="ASPARAGINE SYNTHETASE (GLUTAMINE-HYDROLYZING)"/>
    <property type="match status" value="1"/>
</dbReference>
<evidence type="ECO:0000259" key="11">
    <source>
        <dbReference type="PROSITE" id="PS51278"/>
    </source>
</evidence>
<dbReference type="PROSITE" id="PS51278">
    <property type="entry name" value="GATASE_TYPE_2"/>
    <property type="match status" value="1"/>
</dbReference>
<keyword evidence="8" id="KW-0061">Asparagine biosynthesis</keyword>
<keyword evidence="5 9" id="KW-0067">ATP-binding</keyword>
<evidence type="ECO:0000256" key="10">
    <source>
        <dbReference type="PIRSR" id="PIRSR001589-3"/>
    </source>
</evidence>
<dbReference type="SUPFAM" id="SSF52402">
    <property type="entry name" value="Adenine nucleotide alpha hydrolases-like"/>
    <property type="match status" value="1"/>
</dbReference>
<dbReference type="Pfam" id="PF13522">
    <property type="entry name" value="GATase_6"/>
    <property type="match status" value="1"/>
</dbReference>
<evidence type="ECO:0000313" key="13">
    <source>
        <dbReference type="Proteomes" id="UP000076848"/>
    </source>
</evidence>
<dbReference type="InterPro" id="IPR006426">
    <property type="entry name" value="Asn_synth_AEB"/>
</dbReference>
<keyword evidence="13" id="KW-1185">Reference proteome</keyword>
<feature type="domain" description="Glutamine amidotransferase type-2" evidence="11">
    <location>
        <begin position="2"/>
        <end position="216"/>
    </location>
</feature>
<reference evidence="12 13" key="1">
    <citation type="submission" date="2016-04" db="EMBL/GenBank/DDBJ databases">
        <authorList>
            <consortium name="Pathogen Informatics"/>
        </authorList>
    </citation>
    <scope>NUCLEOTIDE SEQUENCE [LARGE SCALE GENOMIC DNA]</scope>
    <source>
        <strain evidence="12 13">H050680373</strain>
    </source>
</reference>
<dbReference type="CDD" id="cd00712">
    <property type="entry name" value="AsnB"/>
    <property type="match status" value="1"/>
</dbReference>
<dbReference type="AlphaFoldDB" id="A0A157SIP4"/>
<organism evidence="12 13">
    <name type="scientific">Bordetella ansorpii</name>
    <dbReference type="NCBI Taxonomy" id="288768"/>
    <lineage>
        <taxon>Bacteria</taxon>
        <taxon>Pseudomonadati</taxon>
        <taxon>Pseudomonadota</taxon>
        <taxon>Betaproteobacteria</taxon>
        <taxon>Burkholderiales</taxon>
        <taxon>Alcaligenaceae</taxon>
        <taxon>Bordetella</taxon>
    </lineage>
</organism>
<dbReference type="GO" id="GO:0005524">
    <property type="term" value="F:ATP binding"/>
    <property type="evidence" value="ECO:0007669"/>
    <property type="project" value="UniProtKB-KW"/>
</dbReference>
<dbReference type="STRING" id="288768.SAMEA3906486_02701"/>
<evidence type="ECO:0000256" key="9">
    <source>
        <dbReference type="PIRSR" id="PIRSR001589-2"/>
    </source>
</evidence>
<dbReference type="OrthoDB" id="9763290at2"/>
<sequence>MCGIAGIWGSLADKRGVLAESCRRIRHRGPDSNGYWEDASAGLALAHVRLAILDLTEAGHQPMVSACGRYVLVLNGEIYNHLDMRARLQQMGRAPDWRGHSDTETVLACFAGLGVEATLQDAVGMYAIALWDRQSRKLTLARDRMGEKPLYYGYTGGNLAFASELKALMPIPGFGADLNRQALASFMRHNYIPAPQSIYEGIAKLPPGTWLEVGEDMVNRRELPEPRVYWSARQAADQGLAHPLSFGSDKEAVDALGQVLGQAVRGQMLSDVSLGAFLSGGIDSSTIVSLMQAGSTQPVRTFSIGFHDRAYDEAEHAKAVAAHLGTQHTELYVTPDDALAVVPRLPEMYDEPFADSSQLPTFLVTRMARRHVTVALSGDGGDELFGGYSRYFRVRDMYSKFQRIPRPLRHAAGGLLRASTALPGRGAWRGKVGKVGELLSVDYQAEFYRQFVSYWPDPGRVVKGGSEIPSLFQQPMDGPIFEAMMKLDTQTYLPDDILVKVDRAAMAVSLETRVPILDHRVYEFAWRMPFQYKVRGSTGKWALRQLLYRHVPQSLVDRPKRGFAVPLASWLRGPLRDWAEALLDPVRLGQDGWFEPEPILRRWREHKSGHRNWSSHLWGVLMMQAWLDCHRRGGGATATDKLKETLTR</sequence>
<feature type="active site" description="For GATase activity" evidence="8">
    <location>
        <position position="2"/>
    </location>
</feature>
<accession>A0A157SIP4</accession>
<evidence type="ECO:0000256" key="7">
    <source>
        <dbReference type="ARBA" id="ARBA00048741"/>
    </source>
</evidence>
<dbReference type="EC" id="6.3.5.4" evidence="3"/>
<protein>
    <recommendedName>
        <fullName evidence="3">asparagine synthase (glutamine-hydrolyzing)</fullName>
        <ecNumber evidence="3">6.3.5.4</ecNumber>
    </recommendedName>
</protein>
<feature type="site" description="Important for beta-aspartyl-AMP intermediate formation" evidence="10">
    <location>
        <position position="379"/>
    </location>
</feature>
<evidence type="ECO:0000256" key="1">
    <source>
        <dbReference type="ARBA" id="ARBA00005187"/>
    </source>
</evidence>
<dbReference type="Gene3D" id="3.40.50.620">
    <property type="entry name" value="HUPs"/>
    <property type="match status" value="1"/>
</dbReference>
<gene>
    <name evidence="12" type="primary">wbpS_1</name>
    <name evidence="12" type="ORF">SAMEA3906486_02701</name>
</gene>
<dbReference type="Proteomes" id="UP000076848">
    <property type="component" value="Unassembled WGS sequence"/>
</dbReference>
<proteinExistence type="inferred from homology"/>
<dbReference type="GO" id="GO:0006529">
    <property type="term" value="P:asparagine biosynthetic process"/>
    <property type="evidence" value="ECO:0007669"/>
    <property type="project" value="UniProtKB-KW"/>
</dbReference>
<dbReference type="Pfam" id="PF00733">
    <property type="entry name" value="Asn_synthase"/>
    <property type="match status" value="1"/>
</dbReference>
<dbReference type="CDD" id="cd01991">
    <property type="entry name" value="Asn_synthase_B_C"/>
    <property type="match status" value="1"/>
</dbReference>
<dbReference type="GO" id="GO:0004066">
    <property type="term" value="F:asparagine synthase (glutamine-hydrolyzing) activity"/>
    <property type="evidence" value="ECO:0007669"/>
    <property type="project" value="UniProtKB-EC"/>
</dbReference>
<dbReference type="EMBL" id="FKIF01000006">
    <property type="protein sequence ID" value="SAI69776.1"/>
    <property type="molecule type" value="Genomic_DNA"/>
</dbReference>
<keyword evidence="6 8" id="KW-0315">Glutamine amidotransferase</keyword>
<dbReference type="InterPro" id="IPR017932">
    <property type="entry name" value="GATase_2_dom"/>
</dbReference>
<evidence type="ECO:0000313" key="12">
    <source>
        <dbReference type="EMBL" id="SAI69776.1"/>
    </source>
</evidence>
<comment type="catalytic activity">
    <reaction evidence="7">
        <text>L-aspartate + L-glutamine + ATP + H2O = L-asparagine + L-glutamate + AMP + diphosphate + H(+)</text>
        <dbReference type="Rhea" id="RHEA:12228"/>
        <dbReference type="ChEBI" id="CHEBI:15377"/>
        <dbReference type="ChEBI" id="CHEBI:15378"/>
        <dbReference type="ChEBI" id="CHEBI:29985"/>
        <dbReference type="ChEBI" id="CHEBI:29991"/>
        <dbReference type="ChEBI" id="CHEBI:30616"/>
        <dbReference type="ChEBI" id="CHEBI:33019"/>
        <dbReference type="ChEBI" id="CHEBI:58048"/>
        <dbReference type="ChEBI" id="CHEBI:58359"/>
        <dbReference type="ChEBI" id="CHEBI:456215"/>
        <dbReference type="EC" id="6.3.5.4"/>
    </reaction>
</comment>
<dbReference type="NCBIfam" id="TIGR01536">
    <property type="entry name" value="asn_synth_AEB"/>
    <property type="match status" value="1"/>
</dbReference>
<dbReference type="InterPro" id="IPR014729">
    <property type="entry name" value="Rossmann-like_a/b/a_fold"/>
</dbReference>
<feature type="binding site" evidence="9">
    <location>
        <position position="304"/>
    </location>
    <ligand>
        <name>ATP</name>
        <dbReference type="ChEBI" id="CHEBI:30616"/>
    </ligand>
</feature>
<keyword evidence="4 9" id="KW-0547">Nucleotide-binding</keyword>
<dbReference type="PIRSF" id="PIRSF001589">
    <property type="entry name" value="Asn_synthetase_glu-h"/>
    <property type="match status" value="1"/>
</dbReference>
<evidence type="ECO:0000256" key="4">
    <source>
        <dbReference type="ARBA" id="ARBA00022741"/>
    </source>
</evidence>
<feature type="binding site" evidence="9">
    <location>
        <position position="102"/>
    </location>
    <ligand>
        <name>L-glutamine</name>
        <dbReference type="ChEBI" id="CHEBI:58359"/>
    </ligand>
</feature>
<comment type="similarity">
    <text evidence="2">Belongs to the asparagine synthetase family.</text>
</comment>